<dbReference type="Gene3D" id="1.10.260.40">
    <property type="entry name" value="lambda repressor-like DNA-binding domains"/>
    <property type="match status" value="1"/>
</dbReference>
<dbReference type="Pfam" id="PF13560">
    <property type="entry name" value="HTH_31"/>
    <property type="match status" value="1"/>
</dbReference>
<evidence type="ECO:0000313" key="2">
    <source>
        <dbReference type="EMBL" id="MFF0458007.1"/>
    </source>
</evidence>
<name>A0ABW6NS86_9NOCA</name>
<dbReference type="PROSITE" id="PS50943">
    <property type="entry name" value="HTH_CROC1"/>
    <property type="match status" value="1"/>
</dbReference>
<protein>
    <submittedName>
        <fullName evidence="2">Helix-turn-helix domain-containing protein</fullName>
    </submittedName>
</protein>
<accession>A0ABW6NS86</accession>
<gene>
    <name evidence="2" type="ORF">ACFYTH_31995</name>
</gene>
<proteinExistence type="predicted"/>
<feature type="domain" description="HTH cro/C1-type" evidence="1">
    <location>
        <begin position="17"/>
        <end position="72"/>
    </location>
</feature>
<dbReference type="InterPro" id="IPR043917">
    <property type="entry name" value="DUF5753"/>
</dbReference>
<dbReference type="SMART" id="SM00530">
    <property type="entry name" value="HTH_XRE"/>
    <property type="match status" value="1"/>
</dbReference>
<evidence type="ECO:0000313" key="3">
    <source>
        <dbReference type="Proteomes" id="UP001601521"/>
    </source>
</evidence>
<keyword evidence="3" id="KW-1185">Reference proteome</keyword>
<sequence>MQIESTTLPRRLLGRRLIELREAANLKSDEAAKLAEIGRQTLWRLENGRTSEVKRPIIRALCRVYEVNEEDQNGLLWLADECRKDEWWQPYRDAILHADLFMSLEHAASQVNSFQLTLIPGLAQTADYRRSKARYYKPGTGRAAVIVGNLQNNEDRQIEMLSKRQARLTDSSNPLTLHIWLGEAALRYRIGGSAVMADQVRHLYELSKLPNISVRVIPFTSDGHFGLELDSFVLLDFPQHLNPALTQPPVVYIEGHAGSLYLDKPSETEVYRNALYDLATVALDEPQSRALLQKIEEEHRA</sequence>
<dbReference type="CDD" id="cd00093">
    <property type="entry name" value="HTH_XRE"/>
    <property type="match status" value="1"/>
</dbReference>
<dbReference type="Proteomes" id="UP001601521">
    <property type="component" value="Unassembled WGS sequence"/>
</dbReference>
<evidence type="ECO:0000259" key="1">
    <source>
        <dbReference type="PROSITE" id="PS50943"/>
    </source>
</evidence>
<dbReference type="EMBL" id="JBIALX010000021">
    <property type="protein sequence ID" value="MFF0458007.1"/>
    <property type="molecule type" value="Genomic_DNA"/>
</dbReference>
<comment type="caution">
    <text evidence="2">The sequence shown here is derived from an EMBL/GenBank/DDBJ whole genome shotgun (WGS) entry which is preliminary data.</text>
</comment>
<dbReference type="SUPFAM" id="SSF47413">
    <property type="entry name" value="lambda repressor-like DNA-binding domains"/>
    <property type="match status" value="1"/>
</dbReference>
<dbReference type="InterPro" id="IPR001387">
    <property type="entry name" value="Cro/C1-type_HTH"/>
</dbReference>
<reference evidence="2 3" key="1">
    <citation type="submission" date="2024-10" db="EMBL/GenBank/DDBJ databases">
        <title>The Natural Products Discovery Center: Release of the First 8490 Sequenced Strains for Exploring Actinobacteria Biosynthetic Diversity.</title>
        <authorList>
            <person name="Kalkreuter E."/>
            <person name="Kautsar S.A."/>
            <person name="Yang D."/>
            <person name="Bader C.D."/>
            <person name="Teijaro C.N."/>
            <person name="Fluegel L."/>
            <person name="Davis C.M."/>
            <person name="Simpson J.R."/>
            <person name="Lauterbach L."/>
            <person name="Steele A.D."/>
            <person name="Gui C."/>
            <person name="Meng S."/>
            <person name="Li G."/>
            <person name="Viehrig K."/>
            <person name="Ye F."/>
            <person name="Su P."/>
            <person name="Kiefer A.F."/>
            <person name="Nichols A."/>
            <person name="Cepeda A.J."/>
            <person name="Yan W."/>
            <person name="Fan B."/>
            <person name="Jiang Y."/>
            <person name="Adhikari A."/>
            <person name="Zheng C.-J."/>
            <person name="Schuster L."/>
            <person name="Cowan T.M."/>
            <person name="Smanski M.J."/>
            <person name="Chevrette M.G."/>
            <person name="De Carvalho L.P.S."/>
            <person name="Shen B."/>
        </authorList>
    </citation>
    <scope>NUCLEOTIDE SEQUENCE [LARGE SCALE GENOMIC DNA]</scope>
    <source>
        <strain evidence="2 3">NPDC004550</strain>
    </source>
</reference>
<dbReference type="RefSeq" id="WP_387255414.1">
    <property type="nucleotide sequence ID" value="NZ_JBIALX010000021.1"/>
</dbReference>
<dbReference type="Pfam" id="PF19054">
    <property type="entry name" value="DUF5753"/>
    <property type="match status" value="1"/>
</dbReference>
<dbReference type="InterPro" id="IPR010982">
    <property type="entry name" value="Lambda_DNA-bd_dom_sf"/>
</dbReference>
<organism evidence="2 3">
    <name type="scientific">Nocardia africana</name>
    <dbReference type="NCBI Taxonomy" id="134964"/>
    <lineage>
        <taxon>Bacteria</taxon>
        <taxon>Bacillati</taxon>
        <taxon>Actinomycetota</taxon>
        <taxon>Actinomycetes</taxon>
        <taxon>Mycobacteriales</taxon>
        <taxon>Nocardiaceae</taxon>
        <taxon>Nocardia</taxon>
    </lineage>
</organism>